<dbReference type="OrthoDB" id="9802264at2"/>
<dbReference type="PATRIC" id="fig|396268.3.peg.572"/>
<evidence type="ECO:0000256" key="3">
    <source>
        <dbReference type="ARBA" id="ARBA00022448"/>
    </source>
</evidence>
<dbReference type="InterPro" id="IPR050388">
    <property type="entry name" value="ABC_Ni/Peptide_Import"/>
</dbReference>
<keyword evidence="7" id="KW-0472">Membrane</keyword>
<dbReference type="Pfam" id="PF00005">
    <property type="entry name" value="ABC_tran"/>
    <property type="match status" value="1"/>
</dbReference>
<dbReference type="Gene3D" id="3.40.50.300">
    <property type="entry name" value="P-loop containing nucleotide triphosphate hydrolases"/>
    <property type="match status" value="1"/>
</dbReference>
<keyword evidence="6 9" id="KW-0067">ATP-binding</keyword>
<evidence type="ECO:0000256" key="7">
    <source>
        <dbReference type="ARBA" id="ARBA00023136"/>
    </source>
</evidence>
<feature type="domain" description="ABC transporter" evidence="8">
    <location>
        <begin position="8"/>
        <end position="256"/>
    </location>
</feature>
<evidence type="ECO:0000256" key="2">
    <source>
        <dbReference type="ARBA" id="ARBA00005417"/>
    </source>
</evidence>
<dbReference type="SUPFAM" id="SSF52540">
    <property type="entry name" value="P-loop containing nucleoside triphosphate hydrolases"/>
    <property type="match status" value="1"/>
</dbReference>
<dbReference type="PROSITE" id="PS00211">
    <property type="entry name" value="ABC_TRANSPORTER_1"/>
    <property type="match status" value="1"/>
</dbReference>
<dbReference type="NCBIfam" id="TIGR01727">
    <property type="entry name" value="oligo_HPY"/>
    <property type="match status" value="1"/>
</dbReference>
<accession>A0A0R2HZZ2</accession>
<dbReference type="Pfam" id="PF08352">
    <property type="entry name" value="oligo_HPY"/>
    <property type="match status" value="1"/>
</dbReference>
<dbReference type="GO" id="GO:0005886">
    <property type="term" value="C:plasma membrane"/>
    <property type="evidence" value="ECO:0007669"/>
    <property type="project" value="UniProtKB-SubCell"/>
</dbReference>
<dbReference type="InterPro" id="IPR013563">
    <property type="entry name" value="Oligopep_ABC_C"/>
</dbReference>
<dbReference type="SMART" id="SM00382">
    <property type="entry name" value="AAA"/>
    <property type="match status" value="1"/>
</dbReference>
<comment type="caution">
    <text evidence="9">The sequence shown here is derived from an EMBL/GenBank/DDBJ whole genome shotgun (WGS) entry which is preliminary data.</text>
</comment>
<dbReference type="CDD" id="cd03257">
    <property type="entry name" value="ABC_NikE_OppD_transporters"/>
    <property type="match status" value="1"/>
</dbReference>
<reference evidence="9 10" key="1">
    <citation type="journal article" date="2015" name="Genome Announc.">
        <title>Expanding the biotechnology potential of lactobacilli through comparative genomics of 213 strains and associated genera.</title>
        <authorList>
            <person name="Sun Z."/>
            <person name="Harris H.M."/>
            <person name="McCann A."/>
            <person name="Guo C."/>
            <person name="Argimon S."/>
            <person name="Zhang W."/>
            <person name="Yang X."/>
            <person name="Jeffery I.B."/>
            <person name="Cooney J.C."/>
            <person name="Kagawa T.F."/>
            <person name="Liu W."/>
            <person name="Song Y."/>
            <person name="Salvetti E."/>
            <person name="Wrobel A."/>
            <person name="Rasinkangas P."/>
            <person name="Parkhill J."/>
            <person name="Rea M.C."/>
            <person name="O'Sullivan O."/>
            <person name="Ritari J."/>
            <person name="Douillard F.P."/>
            <person name="Paul Ross R."/>
            <person name="Yang R."/>
            <person name="Briner A.E."/>
            <person name="Felis G.E."/>
            <person name="de Vos W.M."/>
            <person name="Barrangou R."/>
            <person name="Klaenhammer T.R."/>
            <person name="Caufield P.W."/>
            <person name="Cui Y."/>
            <person name="Zhang H."/>
            <person name="O'Toole P.W."/>
        </authorList>
    </citation>
    <scope>NUCLEOTIDE SEQUENCE [LARGE SCALE GENOMIC DNA]</scope>
    <source>
        <strain evidence="9 10">DSM 17896</strain>
    </source>
</reference>
<dbReference type="PROSITE" id="PS50893">
    <property type="entry name" value="ABC_TRANSPORTER_2"/>
    <property type="match status" value="1"/>
</dbReference>
<dbReference type="InterPro" id="IPR027417">
    <property type="entry name" value="P-loop_NTPase"/>
</dbReference>
<protein>
    <submittedName>
        <fullName evidence="9">D-methionine ABC transporter, ATP-binding protein</fullName>
    </submittedName>
</protein>
<evidence type="ECO:0000256" key="5">
    <source>
        <dbReference type="ARBA" id="ARBA00022741"/>
    </source>
</evidence>
<evidence type="ECO:0000256" key="1">
    <source>
        <dbReference type="ARBA" id="ARBA00004202"/>
    </source>
</evidence>
<evidence type="ECO:0000256" key="6">
    <source>
        <dbReference type="ARBA" id="ARBA00022840"/>
    </source>
</evidence>
<comment type="similarity">
    <text evidence="2">Belongs to the ABC transporter superfamily.</text>
</comment>
<keyword evidence="4" id="KW-1003">Cell membrane</keyword>
<dbReference type="RefSeq" id="WP_057741258.1">
    <property type="nucleotide sequence ID" value="NZ_JQBW01000010.1"/>
</dbReference>
<dbReference type="AlphaFoldDB" id="A0A0R2HZZ2"/>
<dbReference type="Proteomes" id="UP000050934">
    <property type="component" value="Unassembled WGS sequence"/>
</dbReference>
<evidence type="ECO:0000256" key="4">
    <source>
        <dbReference type="ARBA" id="ARBA00022475"/>
    </source>
</evidence>
<name>A0A0R2HZZ2_9LACO</name>
<dbReference type="InterPro" id="IPR003593">
    <property type="entry name" value="AAA+_ATPase"/>
</dbReference>
<dbReference type="GO" id="GO:0005524">
    <property type="term" value="F:ATP binding"/>
    <property type="evidence" value="ECO:0007669"/>
    <property type="project" value="UniProtKB-KW"/>
</dbReference>
<dbReference type="PANTHER" id="PTHR43297">
    <property type="entry name" value="OLIGOPEPTIDE TRANSPORT ATP-BINDING PROTEIN APPD"/>
    <property type="match status" value="1"/>
</dbReference>
<dbReference type="STRING" id="396268.IV45_GL000566"/>
<keyword evidence="5" id="KW-0547">Nucleotide-binding</keyword>
<dbReference type="GO" id="GO:0016887">
    <property type="term" value="F:ATP hydrolysis activity"/>
    <property type="evidence" value="ECO:0007669"/>
    <property type="project" value="InterPro"/>
</dbReference>
<dbReference type="PANTHER" id="PTHR43297:SF2">
    <property type="entry name" value="DIPEPTIDE TRANSPORT ATP-BINDING PROTEIN DPPD"/>
    <property type="match status" value="1"/>
</dbReference>
<keyword evidence="10" id="KW-1185">Reference proteome</keyword>
<gene>
    <name evidence="9" type="ORF">IV45_GL000566</name>
</gene>
<dbReference type="EMBL" id="JQBW01000010">
    <property type="protein sequence ID" value="KRN58123.1"/>
    <property type="molecule type" value="Genomic_DNA"/>
</dbReference>
<proteinExistence type="inferred from homology"/>
<keyword evidence="3" id="KW-0813">Transport</keyword>
<evidence type="ECO:0000313" key="10">
    <source>
        <dbReference type="Proteomes" id="UP000050934"/>
    </source>
</evidence>
<dbReference type="GO" id="GO:0015833">
    <property type="term" value="P:peptide transport"/>
    <property type="evidence" value="ECO:0007669"/>
    <property type="project" value="InterPro"/>
</dbReference>
<organism evidence="9 10">
    <name type="scientific">Limosilactobacillus secaliphilus</name>
    <dbReference type="NCBI Taxonomy" id="396268"/>
    <lineage>
        <taxon>Bacteria</taxon>
        <taxon>Bacillati</taxon>
        <taxon>Bacillota</taxon>
        <taxon>Bacilli</taxon>
        <taxon>Lactobacillales</taxon>
        <taxon>Lactobacillaceae</taxon>
        <taxon>Limosilactobacillus</taxon>
    </lineage>
</organism>
<dbReference type="InterPro" id="IPR003439">
    <property type="entry name" value="ABC_transporter-like_ATP-bd"/>
</dbReference>
<comment type="subcellular location">
    <subcellularLocation>
        <location evidence="1">Cell membrane</location>
        <topology evidence="1">Peripheral membrane protein</topology>
    </subcellularLocation>
</comment>
<evidence type="ECO:0000313" key="9">
    <source>
        <dbReference type="EMBL" id="KRN58123.1"/>
    </source>
</evidence>
<dbReference type="InterPro" id="IPR017871">
    <property type="entry name" value="ABC_transporter-like_CS"/>
</dbReference>
<dbReference type="FunFam" id="3.40.50.300:FF:000016">
    <property type="entry name" value="Oligopeptide ABC transporter ATP-binding component"/>
    <property type="match status" value="1"/>
</dbReference>
<sequence length="352" mass="39231">MTEDVLTIKHLSVDFQTLEGTVHAVRDVTLKLHPGEVLALVGESGSGKSVTTKTVMQLLPKNAKVVSGSVEYDGRDLLKLPEKELQNLRGNELAEIFQDPMTALDPTMRVGKQIMEPLLQHQDLTKDEARQKALAIMEKVGIVNAKERFRNFPYQFSGGMRQRIVIAMALICHPKVLIADEPTTALDVTIQSQILALIKQLKDELGTAVIFITHDLGVVAGIADRVAVMYAGRILEFGTVNDIFYHPQHPYTVGLLKSTPTMDMNEGDLESIPGTTPNLIDPPVGDPFANRNRHALNIDFEKMPPFFKVSDTHYAATWLLDKQAPKVHLTDKLEQRREHYAKLAEREAQADD</sequence>
<evidence type="ECO:0000259" key="8">
    <source>
        <dbReference type="PROSITE" id="PS50893"/>
    </source>
</evidence>